<name>A0ABW3PAT2_9PROT</name>
<evidence type="ECO:0000256" key="1">
    <source>
        <dbReference type="SAM" id="Phobius"/>
    </source>
</evidence>
<feature type="transmembrane region" description="Helical" evidence="1">
    <location>
        <begin position="6"/>
        <end position="23"/>
    </location>
</feature>
<accession>A0ABW3PAT2</accession>
<dbReference type="EMBL" id="JBHTLN010000001">
    <property type="protein sequence ID" value="MFD1122568.1"/>
    <property type="molecule type" value="Genomic_DNA"/>
</dbReference>
<evidence type="ECO:0008006" key="4">
    <source>
        <dbReference type="Google" id="ProtNLM"/>
    </source>
</evidence>
<evidence type="ECO:0000313" key="2">
    <source>
        <dbReference type="EMBL" id="MFD1122568.1"/>
    </source>
</evidence>
<reference evidence="3" key="1">
    <citation type="journal article" date="2019" name="Int. J. Syst. Evol. Microbiol.">
        <title>The Global Catalogue of Microorganisms (GCM) 10K type strain sequencing project: providing services to taxonomists for standard genome sequencing and annotation.</title>
        <authorList>
            <consortium name="The Broad Institute Genomics Platform"/>
            <consortium name="The Broad Institute Genome Sequencing Center for Infectious Disease"/>
            <person name="Wu L."/>
            <person name="Ma J."/>
        </authorList>
    </citation>
    <scope>NUCLEOTIDE SEQUENCE [LARGE SCALE GENOMIC DNA]</scope>
    <source>
        <strain evidence="3">CCUG 58411</strain>
    </source>
</reference>
<keyword evidence="1" id="KW-0472">Membrane</keyword>
<proteinExistence type="predicted"/>
<evidence type="ECO:0000313" key="3">
    <source>
        <dbReference type="Proteomes" id="UP001597206"/>
    </source>
</evidence>
<keyword evidence="1" id="KW-0812">Transmembrane</keyword>
<organism evidence="2 3">
    <name type="scientific">Methylophilus flavus</name>
    <dbReference type="NCBI Taxonomy" id="640084"/>
    <lineage>
        <taxon>Bacteria</taxon>
        <taxon>Pseudomonadati</taxon>
        <taxon>Pseudomonadota</taxon>
        <taxon>Betaproteobacteria</taxon>
        <taxon>Nitrosomonadales</taxon>
        <taxon>Methylophilaceae</taxon>
        <taxon>Methylophilus</taxon>
    </lineage>
</organism>
<dbReference type="RefSeq" id="WP_379033174.1">
    <property type="nucleotide sequence ID" value="NZ_JBHTLN010000001.1"/>
</dbReference>
<protein>
    <recommendedName>
        <fullName evidence="4">DUF1318 domain-containing protein</fullName>
    </recommendedName>
</protein>
<keyword evidence="1" id="KW-1133">Transmembrane helix</keyword>
<comment type="caution">
    <text evidence="2">The sequence shown here is derived from an EMBL/GenBank/DDBJ whole genome shotgun (WGS) entry which is preliminary data.</text>
</comment>
<sequence length="136" mass="15094">MKTGQLVGGMSMVLIIIAGVLYWQNLSEDPSDTLPSALAQTINQCDLIAGKAAAGLPEALPFQKLEKRARQSRVLDRCMQDRGYQQNPAWVTKANARANEIANAQNISQDEAYETLRRQAMLKDGVADTSYWRPKK</sequence>
<keyword evidence="3" id="KW-1185">Reference proteome</keyword>
<dbReference type="Proteomes" id="UP001597206">
    <property type="component" value="Unassembled WGS sequence"/>
</dbReference>
<gene>
    <name evidence="2" type="ORF">ACFQ2T_08660</name>
</gene>